<evidence type="ECO:0000256" key="2">
    <source>
        <dbReference type="SAM" id="MobiDB-lite"/>
    </source>
</evidence>
<dbReference type="OMA" id="HKFIQPY"/>
<name>B3N1W2_DROAN</name>
<dbReference type="AlphaFoldDB" id="B3N1W2"/>
<sequence length="106" mass="11944">MVCVPCFIIPLLLYIWHKFVQPILLRYWNPWEKKDADGNVIKKAPEFPFECKGGVCPFVPGAKKSNDSNADNDQDDKGNGLTANPHNDTEALLTSNNPEDETKKQI</sequence>
<dbReference type="InterPro" id="IPR026776">
    <property type="entry name" value="UPF0729_C18orf32-like"/>
</dbReference>
<dbReference type="PhylomeDB" id="B3N1W2"/>
<dbReference type="HOGENOM" id="CLU_167079_0_0_1"/>
<dbReference type="GeneID" id="6502370"/>
<protein>
    <submittedName>
        <fullName evidence="3">Uncharacterized protein</fullName>
    </submittedName>
</protein>
<dbReference type="FunCoup" id="B3N1W2">
    <property type="interactions" value="42"/>
</dbReference>
<feature type="region of interest" description="Disordered" evidence="2">
    <location>
        <begin position="62"/>
        <end position="106"/>
    </location>
</feature>
<gene>
    <name evidence="3" type="primary">Dana\GF19617</name>
    <name evidence="3" type="synonym">dana_GLEANR_21891</name>
    <name evidence="3" type="ORF">GF19617</name>
</gene>
<dbReference type="eggNOG" id="ENOG502SEY0">
    <property type="taxonomic scope" value="Eukaryota"/>
</dbReference>
<evidence type="ECO:0000313" key="3">
    <source>
        <dbReference type="EMBL" id="EDV30003.1"/>
    </source>
</evidence>
<dbReference type="PANTHER" id="PTHR13456:SF0">
    <property type="entry name" value="UPF0729 PROTEIN C18ORF32"/>
    <property type="match status" value="1"/>
</dbReference>
<dbReference type="PANTHER" id="PTHR13456">
    <property type="entry name" value="UPF0729 PROTEIN C18ORF32"/>
    <property type="match status" value="1"/>
</dbReference>
<proteinExistence type="inferred from homology"/>
<dbReference type="EMBL" id="CH902663">
    <property type="protein sequence ID" value="EDV30003.1"/>
    <property type="molecule type" value="Genomic_DNA"/>
</dbReference>
<dbReference type="InParanoid" id="B3N1W2"/>
<feature type="compositionally biased region" description="Polar residues" evidence="2">
    <location>
        <begin position="81"/>
        <end position="97"/>
    </location>
</feature>
<dbReference type="Proteomes" id="UP000007801">
    <property type="component" value="Unassembled WGS sequence"/>
</dbReference>
<comment type="similarity">
    <text evidence="1">Belongs to the UPF0729 family.</text>
</comment>
<reference evidence="3 4" key="1">
    <citation type="journal article" date="2007" name="Nature">
        <title>Evolution of genes and genomes on the Drosophila phylogeny.</title>
        <authorList>
            <consortium name="Drosophila 12 Genomes Consortium"/>
            <person name="Clark A.G."/>
            <person name="Eisen M.B."/>
            <person name="Smith D.R."/>
            <person name="Bergman C.M."/>
            <person name="Oliver B."/>
            <person name="Markow T.A."/>
            <person name="Kaufman T.C."/>
            <person name="Kellis M."/>
            <person name="Gelbart W."/>
            <person name="Iyer V.N."/>
            <person name="Pollard D.A."/>
            <person name="Sackton T.B."/>
            <person name="Larracuente A.M."/>
            <person name="Singh N.D."/>
            <person name="Abad J.P."/>
            <person name="Abt D.N."/>
            <person name="Adryan B."/>
            <person name="Aguade M."/>
            <person name="Akashi H."/>
            <person name="Anderson W.W."/>
            <person name="Aquadro C.F."/>
            <person name="Ardell D.H."/>
            <person name="Arguello R."/>
            <person name="Artieri C.G."/>
            <person name="Barbash D.A."/>
            <person name="Barker D."/>
            <person name="Barsanti P."/>
            <person name="Batterham P."/>
            <person name="Batzoglou S."/>
            <person name="Begun D."/>
            <person name="Bhutkar A."/>
            <person name="Blanco E."/>
            <person name="Bosak S.A."/>
            <person name="Bradley R.K."/>
            <person name="Brand A.D."/>
            <person name="Brent M.R."/>
            <person name="Brooks A.N."/>
            <person name="Brown R.H."/>
            <person name="Butlin R.K."/>
            <person name="Caggese C."/>
            <person name="Calvi B.R."/>
            <person name="Bernardo de Carvalho A."/>
            <person name="Caspi A."/>
            <person name="Castrezana S."/>
            <person name="Celniker S.E."/>
            <person name="Chang J.L."/>
            <person name="Chapple C."/>
            <person name="Chatterji S."/>
            <person name="Chinwalla A."/>
            <person name="Civetta A."/>
            <person name="Clifton S.W."/>
            <person name="Comeron J.M."/>
            <person name="Costello J.C."/>
            <person name="Coyne J.A."/>
            <person name="Daub J."/>
            <person name="David R.G."/>
            <person name="Delcher A.L."/>
            <person name="Delehaunty K."/>
            <person name="Do C.B."/>
            <person name="Ebling H."/>
            <person name="Edwards K."/>
            <person name="Eickbush T."/>
            <person name="Evans J.D."/>
            <person name="Filipski A."/>
            <person name="Findeiss S."/>
            <person name="Freyhult E."/>
            <person name="Fulton L."/>
            <person name="Fulton R."/>
            <person name="Garcia A.C."/>
            <person name="Gardiner A."/>
            <person name="Garfield D.A."/>
            <person name="Garvin B.E."/>
            <person name="Gibson G."/>
            <person name="Gilbert D."/>
            <person name="Gnerre S."/>
            <person name="Godfrey J."/>
            <person name="Good R."/>
            <person name="Gotea V."/>
            <person name="Gravely B."/>
            <person name="Greenberg A.J."/>
            <person name="Griffiths-Jones S."/>
            <person name="Gross S."/>
            <person name="Guigo R."/>
            <person name="Gustafson E.A."/>
            <person name="Haerty W."/>
            <person name="Hahn M.W."/>
            <person name="Halligan D.L."/>
            <person name="Halpern A.L."/>
            <person name="Halter G.M."/>
            <person name="Han M.V."/>
            <person name="Heger A."/>
            <person name="Hillier L."/>
            <person name="Hinrichs A.S."/>
            <person name="Holmes I."/>
            <person name="Hoskins R.A."/>
            <person name="Hubisz M.J."/>
            <person name="Hultmark D."/>
            <person name="Huntley M.A."/>
            <person name="Jaffe D.B."/>
            <person name="Jagadeeshan S."/>
            <person name="Jeck W.R."/>
            <person name="Johnson J."/>
            <person name="Jones C.D."/>
            <person name="Jordan W.C."/>
            <person name="Karpen G.H."/>
            <person name="Kataoka E."/>
            <person name="Keightley P.D."/>
            <person name="Kheradpour P."/>
            <person name="Kirkness E.F."/>
            <person name="Koerich L.B."/>
            <person name="Kristiansen K."/>
            <person name="Kudrna D."/>
            <person name="Kulathinal R.J."/>
            <person name="Kumar S."/>
            <person name="Kwok R."/>
            <person name="Lander E."/>
            <person name="Langley C.H."/>
            <person name="Lapoint R."/>
            <person name="Lazzaro B.P."/>
            <person name="Lee S.J."/>
            <person name="Levesque L."/>
            <person name="Li R."/>
            <person name="Lin C.F."/>
            <person name="Lin M.F."/>
            <person name="Lindblad-Toh K."/>
            <person name="Llopart A."/>
            <person name="Long M."/>
            <person name="Low L."/>
            <person name="Lozovsky E."/>
            <person name="Lu J."/>
            <person name="Luo M."/>
            <person name="Machado C.A."/>
            <person name="Makalowski W."/>
            <person name="Marzo M."/>
            <person name="Matsuda M."/>
            <person name="Matzkin L."/>
            <person name="McAllister B."/>
            <person name="McBride C.S."/>
            <person name="McKernan B."/>
            <person name="McKernan K."/>
            <person name="Mendez-Lago M."/>
            <person name="Minx P."/>
            <person name="Mollenhauer M.U."/>
            <person name="Montooth K."/>
            <person name="Mount S.M."/>
            <person name="Mu X."/>
            <person name="Myers E."/>
            <person name="Negre B."/>
            <person name="Newfeld S."/>
            <person name="Nielsen R."/>
            <person name="Noor M.A."/>
            <person name="O'Grady P."/>
            <person name="Pachter L."/>
            <person name="Papaceit M."/>
            <person name="Parisi M.J."/>
            <person name="Parisi M."/>
            <person name="Parts L."/>
            <person name="Pedersen J.S."/>
            <person name="Pesole G."/>
            <person name="Phillippy A.M."/>
            <person name="Ponting C.P."/>
            <person name="Pop M."/>
            <person name="Porcelli D."/>
            <person name="Powell J.R."/>
            <person name="Prohaska S."/>
            <person name="Pruitt K."/>
            <person name="Puig M."/>
            <person name="Quesneville H."/>
            <person name="Ram K.R."/>
            <person name="Rand D."/>
            <person name="Rasmussen M.D."/>
            <person name="Reed L.K."/>
            <person name="Reenan R."/>
            <person name="Reily A."/>
            <person name="Remington K.A."/>
            <person name="Rieger T.T."/>
            <person name="Ritchie M.G."/>
            <person name="Robin C."/>
            <person name="Rogers Y.H."/>
            <person name="Rohde C."/>
            <person name="Rozas J."/>
            <person name="Rubenfield M.J."/>
            <person name="Ruiz A."/>
            <person name="Russo S."/>
            <person name="Salzberg S.L."/>
            <person name="Sanchez-Gracia A."/>
            <person name="Saranga D.J."/>
            <person name="Sato H."/>
            <person name="Schaeffer S.W."/>
            <person name="Schatz M.C."/>
            <person name="Schlenke T."/>
            <person name="Schwartz R."/>
            <person name="Segarra C."/>
            <person name="Singh R.S."/>
            <person name="Sirot L."/>
            <person name="Sirota M."/>
            <person name="Sisneros N.B."/>
            <person name="Smith C.D."/>
            <person name="Smith T.F."/>
            <person name="Spieth J."/>
            <person name="Stage D.E."/>
            <person name="Stark A."/>
            <person name="Stephan W."/>
            <person name="Strausberg R.L."/>
            <person name="Strempel S."/>
            <person name="Sturgill D."/>
            <person name="Sutton G."/>
            <person name="Sutton G.G."/>
            <person name="Tao W."/>
            <person name="Teichmann S."/>
            <person name="Tobari Y.N."/>
            <person name="Tomimura Y."/>
            <person name="Tsolas J.M."/>
            <person name="Valente V.L."/>
            <person name="Venter E."/>
            <person name="Venter J.C."/>
            <person name="Vicario S."/>
            <person name="Vieira F.G."/>
            <person name="Vilella A.J."/>
            <person name="Villasante A."/>
            <person name="Walenz B."/>
            <person name="Wang J."/>
            <person name="Wasserman M."/>
            <person name="Watts T."/>
            <person name="Wilson D."/>
            <person name="Wilson R.K."/>
            <person name="Wing R.A."/>
            <person name="Wolfner M.F."/>
            <person name="Wong A."/>
            <person name="Wong G.K."/>
            <person name="Wu C.I."/>
            <person name="Wu G."/>
            <person name="Yamamoto D."/>
            <person name="Yang H.P."/>
            <person name="Yang S.P."/>
            <person name="Yorke J.A."/>
            <person name="Yoshida K."/>
            <person name="Zdobnov E."/>
            <person name="Zhang P."/>
            <person name="Zhang Y."/>
            <person name="Zimin A.V."/>
            <person name="Baldwin J."/>
            <person name="Abdouelleil A."/>
            <person name="Abdulkadir J."/>
            <person name="Abebe A."/>
            <person name="Abera B."/>
            <person name="Abreu J."/>
            <person name="Acer S.C."/>
            <person name="Aftuck L."/>
            <person name="Alexander A."/>
            <person name="An P."/>
            <person name="Anderson E."/>
            <person name="Anderson S."/>
            <person name="Arachi H."/>
            <person name="Azer M."/>
            <person name="Bachantsang P."/>
            <person name="Barry A."/>
            <person name="Bayul T."/>
            <person name="Berlin A."/>
            <person name="Bessette D."/>
            <person name="Bloom T."/>
            <person name="Blye J."/>
            <person name="Boguslavskiy L."/>
            <person name="Bonnet C."/>
            <person name="Boukhgalter B."/>
            <person name="Bourzgui I."/>
            <person name="Brown A."/>
            <person name="Cahill P."/>
            <person name="Channer S."/>
            <person name="Cheshatsang Y."/>
            <person name="Chuda L."/>
            <person name="Citroen M."/>
            <person name="Collymore A."/>
            <person name="Cooke P."/>
            <person name="Costello M."/>
            <person name="D'Aco K."/>
            <person name="Daza R."/>
            <person name="De Haan G."/>
            <person name="DeGray S."/>
            <person name="DeMaso C."/>
            <person name="Dhargay N."/>
            <person name="Dooley K."/>
            <person name="Dooley E."/>
            <person name="Doricent M."/>
            <person name="Dorje P."/>
            <person name="Dorjee K."/>
            <person name="Dupes A."/>
            <person name="Elong R."/>
            <person name="Falk J."/>
            <person name="Farina A."/>
            <person name="Faro S."/>
            <person name="Ferguson D."/>
            <person name="Fisher S."/>
            <person name="Foley C.D."/>
            <person name="Franke A."/>
            <person name="Friedrich D."/>
            <person name="Gadbois L."/>
            <person name="Gearin G."/>
            <person name="Gearin C.R."/>
            <person name="Giannoukos G."/>
            <person name="Goode T."/>
            <person name="Graham J."/>
            <person name="Grandbois E."/>
            <person name="Grewal S."/>
            <person name="Gyaltsen K."/>
            <person name="Hafez N."/>
            <person name="Hagos B."/>
            <person name="Hall J."/>
            <person name="Henson C."/>
            <person name="Hollinger A."/>
            <person name="Honan T."/>
            <person name="Huard M.D."/>
            <person name="Hughes L."/>
            <person name="Hurhula B."/>
            <person name="Husby M.E."/>
            <person name="Kamat A."/>
            <person name="Kanga B."/>
            <person name="Kashin S."/>
            <person name="Khazanovich D."/>
            <person name="Kisner P."/>
            <person name="Lance K."/>
            <person name="Lara M."/>
            <person name="Lee W."/>
            <person name="Lennon N."/>
            <person name="Letendre F."/>
            <person name="LeVine R."/>
            <person name="Lipovsky A."/>
            <person name="Liu X."/>
            <person name="Liu J."/>
            <person name="Liu S."/>
            <person name="Lokyitsang T."/>
            <person name="Lokyitsang Y."/>
            <person name="Lubonja R."/>
            <person name="Lui A."/>
            <person name="MacDonald P."/>
            <person name="Magnisalis V."/>
            <person name="Maru K."/>
            <person name="Matthews C."/>
            <person name="McCusker W."/>
            <person name="McDonough S."/>
            <person name="Mehta T."/>
            <person name="Meldrim J."/>
            <person name="Meneus L."/>
            <person name="Mihai O."/>
            <person name="Mihalev A."/>
            <person name="Mihova T."/>
            <person name="Mittelman R."/>
            <person name="Mlenga V."/>
            <person name="Montmayeur A."/>
            <person name="Mulrain L."/>
            <person name="Navidi A."/>
            <person name="Naylor J."/>
            <person name="Negash T."/>
            <person name="Nguyen T."/>
            <person name="Nguyen N."/>
            <person name="Nicol R."/>
            <person name="Norbu C."/>
            <person name="Norbu N."/>
            <person name="Novod N."/>
            <person name="O'Neill B."/>
            <person name="Osman S."/>
            <person name="Markiewicz E."/>
            <person name="Oyono O.L."/>
            <person name="Patti C."/>
            <person name="Phunkhang P."/>
            <person name="Pierre F."/>
            <person name="Priest M."/>
            <person name="Raghuraman S."/>
            <person name="Rege F."/>
            <person name="Reyes R."/>
            <person name="Rise C."/>
            <person name="Rogov P."/>
            <person name="Ross K."/>
            <person name="Ryan E."/>
            <person name="Settipalli S."/>
            <person name="Shea T."/>
            <person name="Sherpa N."/>
            <person name="Shi L."/>
            <person name="Shih D."/>
            <person name="Sparrow T."/>
            <person name="Spaulding J."/>
            <person name="Stalker J."/>
            <person name="Stange-Thomann N."/>
            <person name="Stavropoulos S."/>
            <person name="Stone C."/>
            <person name="Strader C."/>
            <person name="Tesfaye S."/>
            <person name="Thomson T."/>
            <person name="Thoulutsang Y."/>
            <person name="Thoulutsang D."/>
            <person name="Topham K."/>
            <person name="Topping I."/>
            <person name="Tsamla T."/>
            <person name="Vassiliev H."/>
            <person name="Vo A."/>
            <person name="Wangchuk T."/>
            <person name="Wangdi T."/>
            <person name="Weiand M."/>
            <person name="Wilkinson J."/>
            <person name="Wilson A."/>
            <person name="Yadav S."/>
            <person name="Young G."/>
            <person name="Yu Q."/>
            <person name="Zembek L."/>
            <person name="Zhong D."/>
            <person name="Zimmer A."/>
            <person name="Zwirko Z."/>
            <person name="Jaffe D.B."/>
            <person name="Alvarez P."/>
            <person name="Brockman W."/>
            <person name="Butler J."/>
            <person name="Chin C."/>
            <person name="Gnerre S."/>
            <person name="Grabherr M."/>
            <person name="Kleber M."/>
            <person name="Mauceli E."/>
            <person name="MacCallum I."/>
        </authorList>
    </citation>
    <scope>NUCLEOTIDE SEQUENCE [LARGE SCALE GENOMIC DNA]</scope>
    <source>
        <strain evidence="4">Tucson 14024-0371.13</strain>
    </source>
</reference>
<accession>B3N1W2</accession>
<dbReference type="Pfam" id="PF14975">
    <property type="entry name" value="DUF4512"/>
    <property type="match status" value="1"/>
</dbReference>
<dbReference type="KEGG" id="dan:6502370"/>
<evidence type="ECO:0000313" key="4">
    <source>
        <dbReference type="Proteomes" id="UP000007801"/>
    </source>
</evidence>
<dbReference type="OrthoDB" id="10062823at2759"/>
<keyword evidence="4" id="KW-1185">Reference proteome</keyword>
<organism evidence="3 4">
    <name type="scientific">Drosophila ananassae</name>
    <name type="common">Fruit fly</name>
    <dbReference type="NCBI Taxonomy" id="7217"/>
    <lineage>
        <taxon>Eukaryota</taxon>
        <taxon>Metazoa</taxon>
        <taxon>Ecdysozoa</taxon>
        <taxon>Arthropoda</taxon>
        <taxon>Hexapoda</taxon>
        <taxon>Insecta</taxon>
        <taxon>Pterygota</taxon>
        <taxon>Neoptera</taxon>
        <taxon>Endopterygota</taxon>
        <taxon>Diptera</taxon>
        <taxon>Brachycera</taxon>
        <taxon>Muscomorpha</taxon>
        <taxon>Ephydroidea</taxon>
        <taxon>Drosophilidae</taxon>
        <taxon>Drosophila</taxon>
        <taxon>Sophophora</taxon>
    </lineage>
</organism>
<evidence type="ECO:0000256" key="1">
    <source>
        <dbReference type="ARBA" id="ARBA00007959"/>
    </source>
</evidence>